<feature type="compositionally biased region" description="Basic and acidic residues" evidence="1">
    <location>
        <begin position="26"/>
        <end position="50"/>
    </location>
</feature>
<gene>
    <name evidence="2" type="ORF">SSLN_LOCUS9768</name>
</gene>
<sequence length="69" mass="7620">MDRLLEPSQEAELLPSQLPPQITEAEMARQDPGHGSPKADRNPQHPRHAEASATVMEWPPGENGRRATT</sequence>
<accession>A0A183SZW9</accession>
<evidence type="ECO:0000256" key="1">
    <source>
        <dbReference type="SAM" id="MobiDB-lite"/>
    </source>
</evidence>
<protein>
    <submittedName>
        <fullName evidence="4">ZNF276</fullName>
    </submittedName>
</protein>
<name>A0A183SZW9_SCHSO</name>
<dbReference type="AlphaFoldDB" id="A0A183SZW9"/>
<reference evidence="4" key="1">
    <citation type="submission" date="2016-06" db="UniProtKB">
        <authorList>
            <consortium name="WormBaseParasite"/>
        </authorList>
    </citation>
    <scope>IDENTIFICATION</scope>
</reference>
<organism evidence="4">
    <name type="scientific">Schistocephalus solidus</name>
    <name type="common">Tapeworm</name>
    <dbReference type="NCBI Taxonomy" id="70667"/>
    <lineage>
        <taxon>Eukaryota</taxon>
        <taxon>Metazoa</taxon>
        <taxon>Spiralia</taxon>
        <taxon>Lophotrochozoa</taxon>
        <taxon>Platyhelminthes</taxon>
        <taxon>Cestoda</taxon>
        <taxon>Eucestoda</taxon>
        <taxon>Diphyllobothriidea</taxon>
        <taxon>Diphyllobothriidae</taxon>
        <taxon>Schistocephalus</taxon>
    </lineage>
</organism>
<evidence type="ECO:0000313" key="3">
    <source>
        <dbReference type="Proteomes" id="UP000275846"/>
    </source>
</evidence>
<evidence type="ECO:0000313" key="2">
    <source>
        <dbReference type="EMBL" id="VDL96153.1"/>
    </source>
</evidence>
<dbReference type="WBParaSite" id="SSLN_0001012901-mRNA-1">
    <property type="protein sequence ID" value="SSLN_0001012901-mRNA-1"/>
    <property type="gene ID" value="SSLN_0001012901"/>
</dbReference>
<dbReference type="EMBL" id="UYSU01035442">
    <property type="protein sequence ID" value="VDL96153.1"/>
    <property type="molecule type" value="Genomic_DNA"/>
</dbReference>
<feature type="region of interest" description="Disordered" evidence="1">
    <location>
        <begin position="1"/>
        <end position="69"/>
    </location>
</feature>
<keyword evidence="3" id="KW-1185">Reference proteome</keyword>
<proteinExistence type="predicted"/>
<reference evidence="2 3" key="2">
    <citation type="submission" date="2018-11" db="EMBL/GenBank/DDBJ databases">
        <authorList>
            <consortium name="Pathogen Informatics"/>
        </authorList>
    </citation>
    <scope>NUCLEOTIDE SEQUENCE [LARGE SCALE GENOMIC DNA]</scope>
    <source>
        <strain evidence="2 3">NST_G2</strain>
    </source>
</reference>
<dbReference type="Proteomes" id="UP000275846">
    <property type="component" value="Unassembled WGS sequence"/>
</dbReference>
<dbReference type="OrthoDB" id="6313230at2759"/>
<evidence type="ECO:0000313" key="4">
    <source>
        <dbReference type="WBParaSite" id="SSLN_0001012901-mRNA-1"/>
    </source>
</evidence>